<protein>
    <submittedName>
        <fullName evidence="8">Aquaporin family protein</fullName>
    </submittedName>
</protein>
<dbReference type="Proteomes" id="UP000451565">
    <property type="component" value="Unassembled WGS sequence"/>
</dbReference>
<feature type="transmembrane region" description="Helical" evidence="7">
    <location>
        <begin position="154"/>
        <end position="173"/>
    </location>
</feature>
<comment type="subcellular location">
    <subcellularLocation>
        <location evidence="1">Membrane</location>
        <topology evidence="1">Multi-pass membrane protein</topology>
    </subcellularLocation>
</comment>
<feature type="transmembrane region" description="Helical" evidence="7">
    <location>
        <begin position="88"/>
        <end position="112"/>
    </location>
</feature>
<dbReference type="InterPro" id="IPR000425">
    <property type="entry name" value="MIP"/>
</dbReference>
<dbReference type="RefSeq" id="WP_153235212.1">
    <property type="nucleotide sequence ID" value="NZ_WINI01000007.1"/>
</dbReference>
<dbReference type="Gene3D" id="1.20.1080.10">
    <property type="entry name" value="Glycerol uptake facilitator protein"/>
    <property type="match status" value="1"/>
</dbReference>
<evidence type="ECO:0000313" key="8">
    <source>
        <dbReference type="EMBL" id="MQR01604.1"/>
    </source>
</evidence>
<evidence type="ECO:0000313" key="9">
    <source>
        <dbReference type="Proteomes" id="UP000451565"/>
    </source>
</evidence>
<accession>A0A843YV79</accession>
<keyword evidence="4 7" id="KW-1133">Transmembrane helix</keyword>
<proteinExistence type="inferred from homology"/>
<dbReference type="GO" id="GO:0015267">
    <property type="term" value="F:channel activity"/>
    <property type="evidence" value="ECO:0007669"/>
    <property type="project" value="InterPro"/>
</dbReference>
<evidence type="ECO:0000256" key="4">
    <source>
        <dbReference type="ARBA" id="ARBA00022989"/>
    </source>
</evidence>
<dbReference type="PRINTS" id="PR00783">
    <property type="entry name" value="MINTRINSICP"/>
</dbReference>
<comment type="caution">
    <text evidence="8">The sequence shown here is derived from an EMBL/GenBank/DDBJ whole genome shotgun (WGS) entry which is preliminary data.</text>
</comment>
<name>A0A843YV79_9BURK</name>
<evidence type="ECO:0000256" key="5">
    <source>
        <dbReference type="ARBA" id="ARBA00023136"/>
    </source>
</evidence>
<dbReference type="SUPFAM" id="SSF81338">
    <property type="entry name" value="Aquaporin-like"/>
    <property type="match status" value="1"/>
</dbReference>
<dbReference type="PANTHER" id="PTHR45724">
    <property type="entry name" value="AQUAPORIN NIP2-1"/>
    <property type="match status" value="1"/>
</dbReference>
<dbReference type="InterPro" id="IPR034294">
    <property type="entry name" value="Aquaporin_transptr"/>
</dbReference>
<evidence type="ECO:0000256" key="2">
    <source>
        <dbReference type="ARBA" id="ARBA00022448"/>
    </source>
</evidence>
<keyword evidence="9" id="KW-1185">Reference proteome</keyword>
<reference evidence="8 9" key="1">
    <citation type="submission" date="2019-10" db="EMBL/GenBank/DDBJ databases">
        <title>Glaciimonas soli sp. nov., a psychrophilic bacterium isolated from the forest soil of a high elevation mountain in Taiwan.</title>
        <authorList>
            <person name="Wang L.-T."/>
            <person name="Shieh W.Y."/>
        </authorList>
    </citation>
    <scope>NUCLEOTIDE SEQUENCE [LARGE SCALE GENOMIC DNA]</scope>
    <source>
        <strain evidence="8 9">GS1</strain>
    </source>
</reference>
<feature type="transmembrane region" description="Helical" evidence="7">
    <location>
        <begin position="193"/>
        <end position="215"/>
    </location>
</feature>
<sequence length="241" mass="25354">MTLSRRLVAEALGTAFLLAAIVGSGIMATRLSGSNEGVALLANTVVTGLALMTLILTFSPISGAHFNPVVTLLEAWQGKMAWREVPSYLAVQVIGACAGVAAVDVMFGLPVFSAATQVKSDWPQLWSEFVATFGLIAVIIGCSRRRSSVTPFAVAAYIVAACWFTSSSSFANPAATIARAMSNTFTGIRPVDVIGFIVAQVMGASCAAVVFDWLFPSEGPVQAIVDVDKNVGRETDNRVIF</sequence>
<feature type="transmembrane region" description="Helical" evidence="7">
    <location>
        <begin position="7"/>
        <end position="26"/>
    </location>
</feature>
<dbReference type="InterPro" id="IPR023271">
    <property type="entry name" value="Aquaporin-like"/>
</dbReference>
<keyword evidence="5 7" id="KW-0472">Membrane</keyword>
<organism evidence="8 9">
    <name type="scientific">Glaciimonas soli</name>
    <dbReference type="NCBI Taxonomy" id="2590999"/>
    <lineage>
        <taxon>Bacteria</taxon>
        <taxon>Pseudomonadati</taxon>
        <taxon>Pseudomonadota</taxon>
        <taxon>Betaproteobacteria</taxon>
        <taxon>Burkholderiales</taxon>
        <taxon>Oxalobacteraceae</taxon>
        <taxon>Glaciimonas</taxon>
    </lineage>
</organism>
<evidence type="ECO:0000256" key="6">
    <source>
        <dbReference type="RuleBase" id="RU000477"/>
    </source>
</evidence>
<keyword evidence="2 6" id="KW-0813">Transport</keyword>
<dbReference type="PANTHER" id="PTHR45724:SF13">
    <property type="entry name" value="AQUAPORIN NIP1-1-RELATED"/>
    <property type="match status" value="1"/>
</dbReference>
<evidence type="ECO:0000256" key="3">
    <source>
        <dbReference type="ARBA" id="ARBA00022692"/>
    </source>
</evidence>
<dbReference type="OrthoDB" id="9807293at2"/>
<dbReference type="AlphaFoldDB" id="A0A843YV79"/>
<keyword evidence="3 6" id="KW-0812">Transmembrane</keyword>
<evidence type="ECO:0000256" key="7">
    <source>
        <dbReference type="SAM" id="Phobius"/>
    </source>
</evidence>
<dbReference type="EMBL" id="WINI01000007">
    <property type="protein sequence ID" value="MQR01604.1"/>
    <property type="molecule type" value="Genomic_DNA"/>
</dbReference>
<feature type="transmembrane region" description="Helical" evidence="7">
    <location>
        <begin position="124"/>
        <end position="142"/>
    </location>
</feature>
<evidence type="ECO:0000256" key="1">
    <source>
        <dbReference type="ARBA" id="ARBA00004141"/>
    </source>
</evidence>
<feature type="transmembrane region" description="Helical" evidence="7">
    <location>
        <begin position="38"/>
        <end position="58"/>
    </location>
</feature>
<dbReference type="GO" id="GO:0016020">
    <property type="term" value="C:membrane"/>
    <property type="evidence" value="ECO:0007669"/>
    <property type="project" value="UniProtKB-SubCell"/>
</dbReference>
<gene>
    <name evidence="8" type="ORF">GEV47_13060</name>
</gene>
<comment type="similarity">
    <text evidence="6">Belongs to the MIP/aquaporin (TC 1.A.8) family.</text>
</comment>
<dbReference type="Pfam" id="PF00230">
    <property type="entry name" value="MIP"/>
    <property type="match status" value="1"/>
</dbReference>